<dbReference type="InterPro" id="IPR017853">
    <property type="entry name" value="GH"/>
</dbReference>
<feature type="non-terminal residue" evidence="5">
    <location>
        <position position="259"/>
    </location>
</feature>
<protein>
    <recommendedName>
        <fullName evidence="7">Sucrase-isomaltase</fullName>
    </recommendedName>
</protein>
<dbReference type="Pfam" id="PF21365">
    <property type="entry name" value="Glyco_hydro_31_3rd"/>
    <property type="match status" value="1"/>
</dbReference>
<reference evidence="5" key="1">
    <citation type="submission" date="2021-02" db="EMBL/GenBank/DDBJ databases">
        <authorList>
            <person name="Nowell W R."/>
        </authorList>
    </citation>
    <scope>NUCLEOTIDE SEQUENCE</scope>
</reference>
<evidence type="ECO:0000313" key="6">
    <source>
        <dbReference type="Proteomes" id="UP000676336"/>
    </source>
</evidence>
<dbReference type="GO" id="GO:0004558">
    <property type="term" value="F:alpha-1,4-glucosidase activity"/>
    <property type="evidence" value="ECO:0007669"/>
    <property type="project" value="TreeGrafter"/>
</dbReference>
<dbReference type="InterPro" id="IPR013780">
    <property type="entry name" value="Glyco_hydro_b"/>
</dbReference>
<dbReference type="Proteomes" id="UP000676336">
    <property type="component" value="Unassembled WGS sequence"/>
</dbReference>
<dbReference type="SUPFAM" id="SSF51011">
    <property type="entry name" value="Glycosyl hydrolase domain"/>
    <property type="match status" value="1"/>
</dbReference>
<dbReference type="GO" id="GO:0005975">
    <property type="term" value="P:carbohydrate metabolic process"/>
    <property type="evidence" value="ECO:0007669"/>
    <property type="project" value="InterPro"/>
</dbReference>
<feature type="domain" description="Glycosyl hydrolase family 31 C-terminal" evidence="4">
    <location>
        <begin position="114"/>
        <end position="201"/>
    </location>
</feature>
<dbReference type="PANTHER" id="PTHR22762">
    <property type="entry name" value="ALPHA-GLUCOSIDASE"/>
    <property type="match status" value="1"/>
</dbReference>
<comment type="similarity">
    <text evidence="1 2">Belongs to the glycosyl hydrolase 31 family.</text>
</comment>
<feature type="non-terminal residue" evidence="5">
    <location>
        <position position="1"/>
    </location>
</feature>
<dbReference type="Pfam" id="PF01055">
    <property type="entry name" value="Glyco_hydro_31_2nd"/>
    <property type="match status" value="1"/>
</dbReference>
<evidence type="ECO:0008006" key="7">
    <source>
        <dbReference type="Google" id="ProtNLM"/>
    </source>
</evidence>
<comment type="caution">
    <text evidence="5">The sequence shown here is derived from an EMBL/GenBank/DDBJ whole genome shotgun (WGS) entry which is preliminary data.</text>
</comment>
<dbReference type="InterPro" id="IPR048395">
    <property type="entry name" value="Glyco_hydro_31_C"/>
</dbReference>
<feature type="domain" description="Glycoside hydrolase family 31 TIM barrel" evidence="3">
    <location>
        <begin position="1"/>
        <end position="106"/>
    </location>
</feature>
<accession>A0A8S3HEB4</accession>
<name>A0A8S3HEB4_9BILA</name>
<keyword evidence="2" id="KW-0326">Glycosidase</keyword>
<organism evidence="5 6">
    <name type="scientific">Rotaria magnacalcarata</name>
    <dbReference type="NCBI Taxonomy" id="392030"/>
    <lineage>
        <taxon>Eukaryota</taxon>
        <taxon>Metazoa</taxon>
        <taxon>Spiralia</taxon>
        <taxon>Gnathifera</taxon>
        <taxon>Rotifera</taxon>
        <taxon>Eurotatoria</taxon>
        <taxon>Bdelloidea</taxon>
        <taxon>Philodinida</taxon>
        <taxon>Philodinidae</taxon>
        <taxon>Rotaria</taxon>
    </lineage>
</organism>
<dbReference type="SUPFAM" id="SSF51445">
    <property type="entry name" value="(Trans)glycosidases"/>
    <property type="match status" value="1"/>
</dbReference>
<dbReference type="PANTHER" id="PTHR22762:SF133">
    <property type="entry name" value="P-TYPE DOMAIN-CONTAINING PROTEIN"/>
    <property type="match status" value="1"/>
</dbReference>
<dbReference type="EMBL" id="CAJOBI010318931">
    <property type="protein sequence ID" value="CAF5181847.1"/>
    <property type="molecule type" value="Genomic_DNA"/>
</dbReference>
<evidence type="ECO:0000256" key="1">
    <source>
        <dbReference type="ARBA" id="ARBA00007806"/>
    </source>
</evidence>
<evidence type="ECO:0000259" key="4">
    <source>
        <dbReference type="Pfam" id="PF21365"/>
    </source>
</evidence>
<proteinExistence type="inferred from homology"/>
<gene>
    <name evidence="5" type="ORF">SMN809_LOCUS69191</name>
</gene>
<dbReference type="Gene3D" id="2.60.40.1180">
    <property type="entry name" value="Golgi alpha-mannosidase II"/>
    <property type="match status" value="2"/>
</dbReference>
<evidence type="ECO:0000313" key="5">
    <source>
        <dbReference type="EMBL" id="CAF5181847.1"/>
    </source>
</evidence>
<evidence type="ECO:0000256" key="2">
    <source>
        <dbReference type="RuleBase" id="RU361185"/>
    </source>
</evidence>
<sequence length="259" mass="30072">HWLGDNTADWRHLKYNIIGMLEFNLFGIPYIGADICGFFHNTTEQMCQRWMQLGSFNPFFRNHNGNDQDGIKFIEQDPGIFSPDVVASNRRAVEQRYTLIPYLYSLFFRVHISGGTVVRSMAHVFPTIPDCWPLDEQFLWGSSLLIAPVIKENHTTKSVYLPWTERWFNYYTGEEMKALNETTVAAPYDFLPLFLRGGSIIPHQQSAMNTVESRKKPLYLIVALDKNQQATGELFWDDGESIDTYNRGTYNHFNFVFKS</sequence>
<keyword evidence="2" id="KW-0378">Hydrolase</keyword>
<dbReference type="AlphaFoldDB" id="A0A8S3HEB4"/>
<evidence type="ECO:0000259" key="3">
    <source>
        <dbReference type="Pfam" id="PF01055"/>
    </source>
</evidence>
<dbReference type="Gene3D" id="3.20.20.80">
    <property type="entry name" value="Glycosidases"/>
    <property type="match status" value="1"/>
</dbReference>
<dbReference type="InterPro" id="IPR000322">
    <property type="entry name" value="Glyco_hydro_31_TIM"/>
</dbReference>